<gene>
    <name evidence="2" type="ORF">JOF53_007493</name>
</gene>
<evidence type="ECO:0000313" key="2">
    <source>
        <dbReference type="EMBL" id="MBP2478621.1"/>
    </source>
</evidence>
<evidence type="ECO:0000313" key="3">
    <source>
        <dbReference type="Proteomes" id="UP001519363"/>
    </source>
</evidence>
<protein>
    <submittedName>
        <fullName evidence="2">Uncharacterized protein</fullName>
    </submittedName>
</protein>
<evidence type="ECO:0000256" key="1">
    <source>
        <dbReference type="SAM" id="SignalP"/>
    </source>
</evidence>
<keyword evidence="3" id="KW-1185">Reference proteome</keyword>
<keyword evidence="1" id="KW-0732">Signal</keyword>
<sequence length="94" mass="9799">MRALSKLAAVTAVAGSLALSGGTASATTLNPNYYSGHGYASTPSMALMFARQNADIFAGMGGYSPTFMYCRVTSSYTVPSGAQFSGYVQLFCQK</sequence>
<accession>A0ABS5APX4</accession>
<reference evidence="2 3" key="1">
    <citation type="submission" date="2021-03" db="EMBL/GenBank/DDBJ databases">
        <title>Sequencing the genomes of 1000 actinobacteria strains.</title>
        <authorList>
            <person name="Klenk H.-P."/>
        </authorList>
    </citation>
    <scope>NUCLEOTIDE SEQUENCE [LARGE SCALE GENOMIC DNA]</scope>
    <source>
        <strain evidence="2 3">DSM 44580</strain>
    </source>
</reference>
<dbReference type="Proteomes" id="UP001519363">
    <property type="component" value="Unassembled WGS sequence"/>
</dbReference>
<name>A0ABS5APX4_9PSEU</name>
<organism evidence="2 3">
    <name type="scientific">Crossiella equi</name>
    <dbReference type="NCBI Taxonomy" id="130796"/>
    <lineage>
        <taxon>Bacteria</taxon>
        <taxon>Bacillati</taxon>
        <taxon>Actinomycetota</taxon>
        <taxon>Actinomycetes</taxon>
        <taxon>Pseudonocardiales</taxon>
        <taxon>Pseudonocardiaceae</taxon>
        <taxon>Crossiella</taxon>
    </lineage>
</organism>
<proteinExistence type="predicted"/>
<dbReference type="RefSeq" id="WP_086789041.1">
    <property type="nucleotide sequence ID" value="NZ_JAGIOO010000001.1"/>
</dbReference>
<feature type="chain" id="PRO_5045798042" evidence="1">
    <location>
        <begin position="27"/>
        <end position="94"/>
    </location>
</feature>
<feature type="signal peptide" evidence="1">
    <location>
        <begin position="1"/>
        <end position="26"/>
    </location>
</feature>
<dbReference type="EMBL" id="JAGIOO010000001">
    <property type="protein sequence ID" value="MBP2478621.1"/>
    <property type="molecule type" value="Genomic_DNA"/>
</dbReference>
<comment type="caution">
    <text evidence="2">The sequence shown here is derived from an EMBL/GenBank/DDBJ whole genome shotgun (WGS) entry which is preliminary data.</text>
</comment>